<feature type="transmembrane region" description="Helical" evidence="2">
    <location>
        <begin position="531"/>
        <end position="555"/>
    </location>
</feature>
<sequence length="577" mass="66450">MSPPSPHRPPNPRGPTGEEAAPMLHDYRRVPSGSESGDDHWPSSPFQNSSEFSFNEKLYDSPTVQAKLRAFFRSRARRLYDMTRFLASKGLGPILPSFLLPHAEAPAGHATGLATLDGVRGFACFFVFNFHFLFTYTPTSYRGYGVDPTGETNLWLHQLPFIRLLYAGRAMVTVFFVLSGYVLSRKPLIAIRTKQYDSMLQGLSSSVFRRGLRLFIPTVISTFMVFIALRLDLFKKATRIALDGVTLSFVEHHPVWFPTLWEQWWHYVNFVRNYIDFTRWEEWYNLYDPHVWTIPLEFRASMVLFLTLVCLARAKTFWRLSLISTLIVFCSRWNRFEIVLFLSGTLIAEIDLITRAWEAPAGSTPPPNPTLPSTSAEAETISWFDRFARERVWFNFAVFVAGLYVLSFPDEFGAYTPGFMYLATWIPENLRNSLVYYRFWHSVGAVLTLYAINNTPVLRRPFQTPLAQYLGKISYAFYLVHGPILHSLGYILMRWIWGMAGRYVEEDVIPPPDRPDETIKVTDSGEVGPHMFAFCLFLGWAMVLPISIWAADLFWRFVDVPCVKFARWVENKVTGRG</sequence>
<organism evidence="4 5">
    <name type="scientific">Phyllosticta citribraziliensis</name>
    <dbReference type="NCBI Taxonomy" id="989973"/>
    <lineage>
        <taxon>Eukaryota</taxon>
        <taxon>Fungi</taxon>
        <taxon>Dikarya</taxon>
        <taxon>Ascomycota</taxon>
        <taxon>Pezizomycotina</taxon>
        <taxon>Dothideomycetes</taxon>
        <taxon>Dothideomycetes incertae sedis</taxon>
        <taxon>Botryosphaeriales</taxon>
        <taxon>Phyllostictaceae</taxon>
        <taxon>Phyllosticta</taxon>
    </lineage>
</organism>
<gene>
    <name evidence="4" type="ORF">J3D65DRAFT_136815</name>
</gene>
<accession>A0ABR1L6A6</accession>
<keyword evidence="4" id="KW-0808">Transferase</keyword>
<dbReference type="Pfam" id="PF01757">
    <property type="entry name" value="Acyl_transf_3"/>
    <property type="match status" value="1"/>
</dbReference>
<feature type="region of interest" description="Disordered" evidence="1">
    <location>
        <begin position="1"/>
        <end position="45"/>
    </location>
</feature>
<evidence type="ECO:0000313" key="4">
    <source>
        <dbReference type="EMBL" id="KAK7530771.1"/>
    </source>
</evidence>
<dbReference type="Proteomes" id="UP001360953">
    <property type="component" value="Unassembled WGS sequence"/>
</dbReference>
<feature type="transmembrane region" description="Helical" evidence="2">
    <location>
        <begin position="211"/>
        <end position="229"/>
    </location>
</feature>
<keyword evidence="2" id="KW-0472">Membrane</keyword>
<dbReference type="EMBL" id="JBBPEH010000013">
    <property type="protein sequence ID" value="KAK7530771.1"/>
    <property type="molecule type" value="Genomic_DNA"/>
</dbReference>
<evidence type="ECO:0000259" key="3">
    <source>
        <dbReference type="Pfam" id="PF01757"/>
    </source>
</evidence>
<name>A0ABR1L6A6_9PEZI</name>
<dbReference type="GeneID" id="92026852"/>
<evidence type="ECO:0000313" key="5">
    <source>
        <dbReference type="Proteomes" id="UP001360953"/>
    </source>
</evidence>
<evidence type="ECO:0000256" key="1">
    <source>
        <dbReference type="SAM" id="MobiDB-lite"/>
    </source>
</evidence>
<feature type="transmembrane region" description="Helical" evidence="2">
    <location>
        <begin position="161"/>
        <end position="184"/>
    </location>
</feature>
<dbReference type="PANTHER" id="PTHR23028">
    <property type="entry name" value="ACETYLTRANSFERASE"/>
    <property type="match status" value="1"/>
</dbReference>
<feature type="transmembrane region" description="Helical" evidence="2">
    <location>
        <begin position="392"/>
        <end position="415"/>
    </location>
</feature>
<feature type="transmembrane region" description="Helical" evidence="2">
    <location>
        <begin position="122"/>
        <end position="141"/>
    </location>
</feature>
<dbReference type="PANTHER" id="PTHR23028:SF134">
    <property type="entry name" value="PUTATIVE (AFU_ORTHOLOGUE AFUA_4G08520)-RELATED"/>
    <property type="match status" value="1"/>
</dbReference>
<reference evidence="4 5" key="1">
    <citation type="submission" date="2024-04" db="EMBL/GenBank/DDBJ databases">
        <title>Phyllosticta paracitricarpa is synonymous to the EU quarantine fungus P. citricarpa based on phylogenomic analyses.</title>
        <authorList>
            <consortium name="Lawrence Berkeley National Laboratory"/>
            <person name="Van ingen-buijs V.A."/>
            <person name="Van westerhoven A.C."/>
            <person name="Haridas S."/>
            <person name="Skiadas P."/>
            <person name="Martin F."/>
            <person name="Groenewald J.Z."/>
            <person name="Crous P.W."/>
            <person name="Seidl M.F."/>
        </authorList>
    </citation>
    <scope>NUCLEOTIDE SEQUENCE [LARGE SCALE GENOMIC DNA]</scope>
    <source>
        <strain evidence="4 5">CPC 17464</strain>
    </source>
</reference>
<protein>
    <submittedName>
        <fullName evidence="4">Acyltransferase</fullName>
    </submittedName>
</protein>
<keyword evidence="2" id="KW-0812">Transmembrane</keyword>
<feature type="transmembrane region" description="Helical" evidence="2">
    <location>
        <begin position="473"/>
        <end position="497"/>
    </location>
</feature>
<feature type="compositionally biased region" description="Pro residues" evidence="1">
    <location>
        <begin position="1"/>
        <end position="13"/>
    </location>
</feature>
<keyword evidence="2" id="KW-1133">Transmembrane helix</keyword>
<feature type="transmembrane region" description="Helical" evidence="2">
    <location>
        <begin position="292"/>
        <end position="312"/>
    </location>
</feature>
<feature type="domain" description="Acyltransferase 3" evidence="3">
    <location>
        <begin position="115"/>
        <end position="496"/>
    </location>
</feature>
<keyword evidence="5" id="KW-1185">Reference proteome</keyword>
<keyword evidence="4" id="KW-0012">Acyltransferase</keyword>
<evidence type="ECO:0000256" key="2">
    <source>
        <dbReference type="SAM" id="Phobius"/>
    </source>
</evidence>
<dbReference type="InterPro" id="IPR050879">
    <property type="entry name" value="Acyltransferase_3"/>
</dbReference>
<comment type="caution">
    <text evidence="4">The sequence shown here is derived from an EMBL/GenBank/DDBJ whole genome shotgun (WGS) entry which is preliminary data.</text>
</comment>
<dbReference type="InterPro" id="IPR002656">
    <property type="entry name" value="Acyl_transf_3_dom"/>
</dbReference>
<dbReference type="RefSeq" id="XP_066650844.1">
    <property type="nucleotide sequence ID" value="XM_066793946.1"/>
</dbReference>
<proteinExistence type="predicted"/>
<feature type="transmembrane region" description="Helical" evidence="2">
    <location>
        <begin position="435"/>
        <end position="452"/>
    </location>
</feature>
<dbReference type="GO" id="GO:0016746">
    <property type="term" value="F:acyltransferase activity"/>
    <property type="evidence" value="ECO:0007669"/>
    <property type="project" value="UniProtKB-KW"/>
</dbReference>